<keyword evidence="2" id="KW-0238">DNA-binding</keyword>
<proteinExistence type="predicted"/>
<keyword evidence="3" id="KW-0804">Transcription</keyword>
<feature type="region of interest" description="Disordered" evidence="4">
    <location>
        <begin position="1"/>
        <end position="73"/>
    </location>
</feature>
<feature type="domain" description="Transcriptional regulator LacI/GalR-like sensor" evidence="5">
    <location>
        <begin position="18"/>
        <end position="154"/>
    </location>
</feature>
<dbReference type="Proteomes" id="UP000288603">
    <property type="component" value="Unassembled WGS sequence"/>
</dbReference>
<reference evidence="6 7" key="1">
    <citation type="submission" date="2018-12" db="EMBL/GenBank/DDBJ databases">
        <authorList>
            <person name="Li F."/>
        </authorList>
    </citation>
    <scope>NUCLEOTIDE SEQUENCE [LARGE SCALE GENOMIC DNA]</scope>
    <source>
        <strain evidence="6 7">8H24J-4-2</strain>
    </source>
</reference>
<evidence type="ECO:0000256" key="4">
    <source>
        <dbReference type="SAM" id="MobiDB-lite"/>
    </source>
</evidence>
<evidence type="ECO:0000256" key="2">
    <source>
        <dbReference type="ARBA" id="ARBA00023125"/>
    </source>
</evidence>
<accession>A0A3S5CP08</accession>
<dbReference type="PANTHER" id="PTHR30146">
    <property type="entry name" value="LACI-RELATED TRANSCRIPTIONAL REPRESSOR"/>
    <property type="match status" value="1"/>
</dbReference>
<evidence type="ECO:0000256" key="3">
    <source>
        <dbReference type="ARBA" id="ARBA00023163"/>
    </source>
</evidence>
<keyword evidence="1" id="KW-0805">Transcription regulation</keyword>
<dbReference type="Pfam" id="PF13377">
    <property type="entry name" value="Peripla_BP_3"/>
    <property type="match status" value="1"/>
</dbReference>
<comment type="caution">
    <text evidence="6">The sequence shown here is derived from an EMBL/GenBank/DDBJ whole genome shotgun (WGS) entry which is preliminary data.</text>
</comment>
<sequence length="160" mass="17788">MEPGPVRIPRSSKALPGRRRRFEATPQRRAPRNGRRRGGGHGSEQRNRPRARRPGDARSPRPPRPPPGRLLRNGRAGLRVLFACHRLGLSVPEQVAVTGFDGTEHSAYSLPPLTTVRQPIHDIARRALDMVRGADAAGSRHETVEFELVVRESCGEHAER</sequence>
<dbReference type="GO" id="GO:0000976">
    <property type="term" value="F:transcription cis-regulatory region binding"/>
    <property type="evidence" value="ECO:0007669"/>
    <property type="project" value="TreeGrafter"/>
</dbReference>
<gene>
    <name evidence="6" type="ORF">ELQ92_00560</name>
</gene>
<dbReference type="PANTHER" id="PTHR30146:SF109">
    <property type="entry name" value="HTH-TYPE TRANSCRIPTIONAL REGULATOR GALS"/>
    <property type="match status" value="1"/>
</dbReference>
<dbReference type="GO" id="GO:0003700">
    <property type="term" value="F:DNA-binding transcription factor activity"/>
    <property type="evidence" value="ECO:0007669"/>
    <property type="project" value="TreeGrafter"/>
</dbReference>
<dbReference type="EMBL" id="RZNC01000001">
    <property type="protein sequence ID" value="RWZ67802.1"/>
    <property type="molecule type" value="Genomic_DNA"/>
</dbReference>
<protein>
    <submittedName>
        <fullName evidence="6">LacI family transcriptional regulator</fullName>
    </submittedName>
</protein>
<evidence type="ECO:0000313" key="7">
    <source>
        <dbReference type="Proteomes" id="UP000288603"/>
    </source>
</evidence>
<name>A0A3S5CP08_9MICO</name>
<dbReference type="InterPro" id="IPR046335">
    <property type="entry name" value="LacI/GalR-like_sensor"/>
</dbReference>
<evidence type="ECO:0000256" key="1">
    <source>
        <dbReference type="ARBA" id="ARBA00023015"/>
    </source>
</evidence>
<dbReference type="InterPro" id="IPR028082">
    <property type="entry name" value="Peripla_BP_I"/>
</dbReference>
<evidence type="ECO:0000313" key="6">
    <source>
        <dbReference type="EMBL" id="RWZ67802.1"/>
    </source>
</evidence>
<feature type="compositionally biased region" description="Basic residues" evidence="4">
    <location>
        <begin position="29"/>
        <end position="39"/>
    </location>
</feature>
<keyword evidence="7" id="KW-1185">Reference proteome</keyword>
<dbReference type="OrthoDB" id="37081at2"/>
<dbReference type="SUPFAM" id="SSF53822">
    <property type="entry name" value="Periplasmic binding protein-like I"/>
    <property type="match status" value="1"/>
</dbReference>
<evidence type="ECO:0000259" key="5">
    <source>
        <dbReference type="Pfam" id="PF13377"/>
    </source>
</evidence>
<feature type="compositionally biased region" description="Basic and acidic residues" evidence="4">
    <location>
        <begin position="43"/>
        <end position="59"/>
    </location>
</feature>
<dbReference type="AlphaFoldDB" id="A0A3S5CP08"/>
<dbReference type="Gene3D" id="3.40.50.2300">
    <property type="match status" value="1"/>
</dbReference>
<organism evidence="6 7">
    <name type="scientific">Labedella populi</name>
    <dbReference type="NCBI Taxonomy" id="2498850"/>
    <lineage>
        <taxon>Bacteria</taxon>
        <taxon>Bacillati</taxon>
        <taxon>Actinomycetota</taxon>
        <taxon>Actinomycetes</taxon>
        <taxon>Micrococcales</taxon>
        <taxon>Microbacteriaceae</taxon>
        <taxon>Labedella</taxon>
    </lineage>
</organism>